<keyword evidence="6 9" id="KW-0862">Zinc</keyword>
<evidence type="ECO:0000256" key="8">
    <source>
        <dbReference type="ARBA" id="ARBA00048348"/>
    </source>
</evidence>
<comment type="function">
    <text evidence="2 9">Reversible hydration of carbon dioxide.</text>
</comment>
<dbReference type="Proteomes" id="UP000193498">
    <property type="component" value="Unassembled WGS sequence"/>
</dbReference>
<dbReference type="PROSITE" id="PS00162">
    <property type="entry name" value="ALPHA_CA_1"/>
    <property type="match status" value="1"/>
</dbReference>
<dbReference type="CDD" id="cd03124">
    <property type="entry name" value="alpha_CA_prokaryotic_like"/>
    <property type="match status" value="1"/>
</dbReference>
<dbReference type="EC" id="4.2.1.1" evidence="4 9"/>
<evidence type="ECO:0000256" key="9">
    <source>
        <dbReference type="RuleBase" id="RU367011"/>
    </source>
</evidence>
<dbReference type="InParanoid" id="A0A1Y1XY36"/>
<dbReference type="SMART" id="SM01057">
    <property type="entry name" value="Carb_anhydrase"/>
    <property type="match status" value="1"/>
</dbReference>
<protein>
    <recommendedName>
        <fullName evidence="4 9">Carbonic anhydrase</fullName>
        <ecNumber evidence="4 9">4.2.1.1</ecNumber>
    </recommendedName>
</protein>
<dbReference type="Pfam" id="PF00194">
    <property type="entry name" value="Carb_anhydrase"/>
    <property type="match status" value="1"/>
</dbReference>
<dbReference type="AlphaFoldDB" id="A0A1Y1XY36"/>
<comment type="catalytic activity">
    <reaction evidence="8 9">
        <text>hydrogencarbonate + H(+) = CO2 + H2O</text>
        <dbReference type="Rhea" id="RHEA:10748"/>
        <dbReference type="ChEBI" id="CHEBI:15377"/>
        <dbReference type="ChEBI" id="CHEBI:15378"/>
        <dbReference type="ChEBI" id="CHEBI:16526"/>
        <dbReference type="ChEBI" id="CHEBI:17544"/>
        <dbReference type="EC" id="4.2.1.1"/>
    </reaction>
</comment>
<keyword evidence="5 9" id="KW-0479">Metal-binding</keyword>
<evidence type="ECO:0000256" key="6">
    <source>
        <dbReference type="ARBA" id="ARBA00022833"/>
    </source>
</evidence>
<dbReference type="Gene3D" id="3.10.200.10">
    <property type="entry name" value="Alpha carbonic anhydrase"/>
    <property type="match status" value="1"/>
</dbReference>
<keyword evidence="9" id="KW-0732">Signal</keyword>
<evidence type="ECO:0000256" key="2">
    <source>
        <dbReference type="ARBA" id="ARBA00002904"/>
    </source>
</evidence>
<dbReference type="SUPFAM" id="SSF51069">
    <property type="entry name" value="Carbonic anhydrase"/>
    <property type="match status" value="1"/>
</dbReference>
<evidence type="ECO:0000256" key="4">
    <source>
        <dbReference type="ARBA" id="ARBA00012925"/>
    </source>
</evidence>
<dbReference type="STRING" id="1314790.A0A1Y1XY36"/>
<evidence type="ECO:0000256" key="3">
    <source>
        <dbReference type="ARBA" id="ARBA00010718"/>
    </source>
</evidence>
<gene>
    <name evidence="11" type="ORF">K493DRAFT_287758</name>
</gene>
<reference evidence="11 12" key="1">
    <citation type="submission" date="2016-07" db="EMBL/GenBank/DDBJ databases">
        <title>Pervasive Adenine N6-methylation of Active Genes in Fungi.</title>
        <authorList>
            <consortium name="DOE Joint Genome Institute"/>
            <person name="Mondo S.J."/>
            <person name="Dannebaum R.O."/>
            <person name="Kuo R.C."/>
            <person name="Labutti K."/>
            <person name="Haridas S."/>
            <person name="Kuo A."/>
            <person name="Salamov A."/>
            <person name="Ahrendt S.R."/>
            <person name="Lipzen A."/>
            <person name="Sullivan W."/>
            <person name="Andreopoulos W.B."/>
            <person name="Clum A."/>
            <person name="Lindquist E."/>
            <person name="Daum C."/>
            <person name="Ramamoorthy G.K."/>
            <person name="Gryganskyi A."/>
            <person name="Culley D."/>
            <person name="Magnuson J.K."/>
            <person name="James T.Y."/>
            <person name="O'Malley M.A."/>
            <person name="Stajich J.E."/>
            <person name="Spatafora J.W."/>
            <person name="Visel A."/>
            <person name="Grigoriev I.V."/>
        </authorList>
    </citation>
    <scope>NUCLEOTIDE SEQUENCE [LARGE SCALE GENOMIC DNA]</scope>
    <source>
        <strain evidence="11 12">CBS 931.73</strain>
    </source>
</reference>
<keyword evidence="12" id="KW-1185">Reference proteome</keyword>
<evidence type="ECO:0000256" key="7">
    <source>
        <dbReference type="ARBA" id="ARBA00023239"/>
    </source>
</evidence>
<feature type="signal peptide" evidence="9">
    <location>
        <begin position="1"/>
        <end position="18"/>
    </location>
</feature>
<comment type="caution">
    <text evidence="11">The sequence shown here is derived from an EMBL/GenBank/DDBJ whole genome shotgun (WGS) entry which is preliminary data.</text>
</comment>
<comment type="cofactor">
    <cofactor evidence="1 9">
        <name>Zn(2+)</name>
        <dbReference type="ChEBI" id="CHEBI:29105"/>
    </cofactor>
</comment>
<dbReference type="InterPro" id="IPR036398">
    <property type="entry name" value="CA_dom_sf"/>
</dbReference>
<evidence type="ECO:0000259" key="10">
    <source>
        <dbReference type="PROSITE" id="PS51144"/>
    </source>
</evidence>
<evidence type="ECO:0000256" key="5">
    <source>
        <dbReference type="ARBA" id="ARBA00022723"/>
    </source>
</evidence>
<dbReference type="OrthoDB" id="429145at2759"/>
<dbReference type="PROSITE" id="PS51144">
    <property type="entry name" value="ALPHA_CA_2"/>
    <property type="match status" value="1"/>
</dbReference>
<feature type="chain" id="PRO_5025096632" description="Carbonic anhydrase" evidence="9">
    <location>
        <begin position="19"/>
        <end position="249"/>
    </location>
</feature>
<comment type="similarity">
    <text evidence="3 9">Belongs to the alpha-carbonic anhydrase family.</text>
</comment>
<proteinExistence type="inferred from homology"/>
<evidence type="ECO:0000313" key="12">
    <source>
        <dbReference type="Proteomes" id="UP000193498"/>
    </source>
</evidence>
<dbReference type="GO" id="GO:0004089">
    <property type="term" value="F:carbonate dehydratase activity"/>
    <property type="evidence" value="ECO:0007669"/>
    <property type="project" value="UniProtKB-UniRule"/>
</dbReference>
<dbReference type="InterPro" id="IPR018338">
    <property type="entry name" value="Carbonic_anhydrase_a-class_CS"/>
</dbReference>
<accession>A0A1Y1XY36</accession>
<dbReference type="InterPro" id="IPR001148">
    <property type="entry name" value="CA_dom"/>
</dbReference>
<keyword evidence="7 9" id="KW-0456">Lyase</keyword>
<dbReference type="EMBL" id="MCFE01000369">
    <property type="protein sequence ID" value="ORX90667.1"/>
    <property type="molecule type" value="Genomic_DNA"/>
</dbReference>
<organism evidence="11 12">
    <name type="scientific">Basidiobolus meristosporus CBS 931.73</name>
    <dbReference type="NCBI Taxonomy" id="1314790"/>
    <lineage>
        <taxon>Eukaryota</taxon>
        <taxon>Fungi</taxon>
        <taxon>Fungi incertae sedis</taxon>
        <taxon>Zoopagomycota</taxon>
        <taxon>Entomophthoromycotina</taxon>
        <taxon>Basidiobolomycetes</taxon>
        <taxon>Basidiobolales</taxon>
        <taxon>Basidiobolaceae</taxon>
        <taxon>Basidiobolus</taxon>
    </lineage>
</organism>
<dbReference type="InterPro" id="IPR041891">
    <property type="entry name" value="Alpha_CA_prokaryot-like"/>
</dbReference>
<feature type="domain" description="Alpha-carbonic anhydrase" evidence="10">
    <location>
        <begin position="22"/>
        <end position="249"/>
    </location>
</feature>
<sequence>MKSIILNILFVWSSIASAQRQINWEYGGISGPQRWGDLSSEYAACKTGHYQSPIDITRASAKLIKSTPLKLRWPKGKLANVTMINNGHTLQVNIPSKHELQLKRDGVKYYMRQFHIHTPSEHHINGRYYDAEIHIVMSDKKNKKNHVLGILMALSDDPNPFLQELCAGKKLPSSKGESAIVQHLSLHDLFVSTGGFETYFAYEGSLTTPPCTEGVRWILAQKPVPITWRQLDELREIIRYNARYVQTSQ</sequence>
<dbReference type="PANTHER" id="PTHR18952">
    <property type="entry name" value="CARBONIC ANHYDRASE"/>
    <property type="match status" value="1"/>
</dbReference>
<evidence type="ECO:0000313" key="11">
    <source>
        <dbReference type="EMBL" id="ORX90667.1"/>
    </source>
</evidence>
<name>A0A1Y1XY36_9FUNG</name>
<dbReference type="PANTHER" id="PTHR18952:SF265">
    <property type="entry name" value="CARBONIC ANHYDRASE"/>
    <property type="match status" value="1"/>
</dbReference>
<evidence type="ECO:0000256" key="1">
    <source>
        <dbReference type="ARBA" id="ARBA00001947"/>
    </source>
</evidence>
<dbReference type="InterPro" id="IPR023561">
    <property type="entry name" value="Carbonic_anhydrase_a-class"/>
</dbReference>
<dbReference type="GO" id="GO:0008270">
    <property type="term" value="F:zinc ion binding"/>
    <property type="evidence" value="ECO:0007669"/>
    <property type="project" value="UniProtKB-UniRule"/>
</dbReference>